<organism evidence="9 10">
    <name type="scientific">Segetibacter aerophilus</name>
    <dbReference type="NCBI Taxonomy" id="670293"/>
    <lineage>
        <taxon>Bacteria</taxon>
        <taxon>Pseudomonadati</taxon>
        <taxon>Bacteroidota</taxon>
        <taxon>Chitinophagia</taxon>
        <taxon>Chitinophagales</taxon>
        <taxon>Chitinophagaceae</taxon>
        <taxon>Segetibacter</taxon>
    </lineage>
</organism>
<protein>
    <submittedName>
        <fullName evidence="9">DUF421 domain-containing protein</fullName>
    </submittedName>
</protein>
<dbReference type="OrthoDB" id="6538282at2"/>
<evidence type="ECO:0000256" key="7">
    <source>
        <dbReference type="SAM" id="Phobius"/>
    </source>
</evidence>
<evidence type="ECO:0000256" key="4">
    <source>
        <dbReference type="ARBA" id="ARBA00022692"/>
    </source>
</evidence>
<dbReference type="Gene3D" id="3.30.240.20">
    <property type="entry name" value="bsu07140 like domains"/>
    <property type="match status" value="1"/>
</dbReference>
<dbReference type="Pfam" id="PF04239">
    <property type="entry name" value="DUF421"/>
    <property type="match status" value="1"/>
</dbReference>
<dbReference type="PANTHER" id="PTHR34582">
    <property type="entry name" value="UPF0702 TRANSMEMBRANE PROTEIN YCAP"/>
    <property type="match status" value="1"/>
</dbReference>
<evidence type="ECO:0000256" key="1">
    <source>
        <dbReference type="ARBA" id="ARBA00004651"/>
    </source>
</evidence>
<evidence type="ECO:0000259" key="8">
    <source>
        <dbReference type="Pfam" id="PF04239"/>
    </source>
</evidence>
<keyword evidence="5 7" id="KW-1133">Transmembrane helix</keyword>
<evidence type="ECO:0000313" key="9">
    <source>
        <dbReference type="EMBL" id="GEO07586.1"/>
    </source>
</evidence>
<keyword evidence="10" id="KW-1185">Reference proteome</keyword>
<evidence type="ECO:0000313" key="10">
    <source>
        <dbReference type="Proteomes" id="UP000321513"/>
    </source>
</evidence>
<evidence type="ECO:0000256" key="3">
    <source>
        <dbReference type="ARBA" id="ARBA00022475"/>
    </source>
</evidence>
<feature type="transmembrane region" description="Helical" evidence="7">
    <location>
        <begin position="53"/>
        <end position="72"/>
    </location>
</feature>
<accession>A0A512B6J7</accession>
<comment type="similarity">
    <text evidence="2">Belongs to the UPF0702 family.</text>
</comment>
<evidence type="ECO:0000256" key="5">
    <source>
        <dbReference type="ARBA" id="ARBA00022989"/>
    </source>
</evidence>
<dbReference type="RefSeq" id="WP_147201553.1">
    <property type="nucleotide sequence ID" value="NZ_BJYT01000001.1"/>
</dbReference>
<dbReference type="EMBL" id="BJYT01000001">
    <property type="protein sequence ID" value="GEO07586.1"/>
    <property type="molecule type" value="Genomic_DNA"/>
</dbReference>
<evidence type="ECO:0000256" key="2">
    <source>
        <dbReference type="ARBA" id="ARBA00006448"/>
    </source>
</evidence>
<proteinExistence type="inferred from homology"/>
<dbReference type="PANTHER" id="PTHR34582:SF6">
    <property type="entry name" value="UPF0702 TRANSMEMBRANE PROTEIN YCAP"/>
    <property type="match status" value="1"/>
</dbReference>
<dbReference type="AlphaFoldDB" id="A0A512B6J7"/>
<keyword evidence="4 7" id="KW-0812">Transmembrane</keyword>
<name>A0A512B6J7_9BACT</name>
<feature type="transmembrane region" description="Helical" evidence="7">
    <location>
        <begin position="78"/>
        <end position="99"/>
    </location>
</feature>
<reference evidence="9 10" key="1">
    <citation type="submission" date="2019-07" db="EMBL/GenBank/DDBJ databases">
        <title>Whole genome shotgun sequence of Segetibacter aerophilus NBRC 106135.</title>
        <authorList>
            <person name="Hosoyama A."/>
            <person name="Uohara A."/>
            <person name="Ohji S."/>
            <person name="Ichikawa N."/>
        </authorList>
    </citation>
    <scope>NUCLEOTIDE SEQUENCE [LARGE SCALE GENOMIC DNA]</scope>
    <source>
        <strain evidence="9 10">NBRC 106135</strain>
    </source>
</reference>
<dbReference type="InterPro" id="IPR007353">
    <property type="entry name" value="DUF421"/>
</dbReference>
<sequence>MKKEEIHLGDIKRILFGQTPPEFMGEVAVRTILIFMLLMLAVHLMGKRMSGQVTIVELSVMITLGAIVSPIMQLPDRGIAFGVVVFAVAIVFQRGLNYLGFRNEKIEKLSQGEMSLLVKDGTMILEEMGKTQITKQQLFALIREKKIPNLGGVKRAYLEACGILSVYEAEKAHPGLPVFPSTDPVIKDVLAQSEDSIMACCNCGHTQVAKEKDTPCEFCNVTEWTKAYLSK</sequence>
<comment type="caution">
    <text evidence="9">The sequence shown here is derived from an EMBL/GenBank/DDBJ whole genome shotgun (WGS) entry which is preliminary data.</text>
</comment>
<feature type="domain" description="YetF C-terminal" evidence="8">
    <location>
        <begin position="102"/>
        <end position="178"/>
    </location>
</feature>
<evidence type="ECO:0000256" key="6">
    <source>
        <dbReference type="ARBA" id="ARBA00023136"/>
    </source>
</evidence>
<feature type="transmembrane region" description="Helical" evidence="7">
    <location>
        <begin position="27"/>
        <end position="46"/>
    </location>
</feature>
<keyword evidence="6 7" id="KW-0472">Membrane</keyword>
<keyword evidence="3" id="KW-1003">Cell membrane</keyword>
<gene>
    <name evidence="9" type="ORF">SAE01_00820</name>
</gene>
<dbReference type="Proteomes" id="UP000321513">
    <property type="component" value="Unassembled WGS sequence"/>
</dbReference>
<comment type="subcellular location">
    <subcellularLocation>
        <location evidence="1">Cell membrane</location>
        <topology evidence="1">Multi-pass membrane protein</topology>
    </subcellularLocation>
</comment>
<dbReference type="InterPro" id="IPR023090">
    <property type="entry name" value="UPF0702_alpha/beta_dom_sf"/>
</dbReference>
<dbReference type="GO" id="GO:0005886">
    <property type="term" value="C:plasma membrane"/>
    <property type="evidence" value="ECO:0007669"/>
    <property type="project" value="UniProtKB-SubCell"/>
</dbReference>